<evidence type="ECO:0000256" key="5">
    <source>
        <dbReference type="SAM" id="MobiDB-lite"/>
    </source>
</evidence>
<accession>A0A0U1M9B0</accession>
<dbReference type="Proteomes" id="UP000054383">
    <property type="component" value="Unassembled WGS sequence"/>
</dbReference>
<evidence type="ECO:0000256" key="2">
    <source>
        <dbReference type="ARBA" id="ARBA00022692"/>
    </source>
</evidence>
<evidence type="ECO:0000313" key="9">
    <source>
        <dbReference type="Proteomes" id="UP000054383"/>
    </source>
</evidence>
<evidence type="ECO:0000256" key="1">
    <source>
        <dbReference type="ARBA" id="ARBA00004141"/>
    </source>
</evidence>
<feature type="transmembrane region" description="Helical" evidence="6">
    <location>
        <begin position="267"/>
        <end position="286"/>
    </location>
</feature>
<evidence type="ECO:0000313" key="8">
    <source>
        <dbReference type="EMBL" id="CRG92148.1"/>
    </source>
</evidence>
<evidence type="ECO:0000256" key="6">
    <source>
        <dbReference type="SAM" id="Phobius"/>
    </source>
</evidence>
<keyword evidence="9" id="KW-1185">Reference proteome</keyword>
<feature type="domain" description="Inositolphosphotransferase Aur1/Ipt1" evidence="7">
    <location>
        <begin position="385"/>
        <end position="427"/>
    </location>
</feature>
<keyword evidence="4 6" id="KW-0472">Membrane</keyword>
<dbReference type="InterPro" id="IPR026841">
    <property type="entry name" value="Aur1/Ipt1"/>
</dbReference>
<dbReference type="Pfam" id="PF14378">
    <property type="entry name" value="PAP2_3"/>
    <property type="match status" value="3"/>
</dbReference>
<dbReference type="EMBL" id="CVMT01000011">
    <property type="protein sequence ID" value="CRG92148.1"/>
    <property type="molecule type" value="Genomic_DNA"/>
</dbReference>
<proteinExistence type="predicted"/>
<dbReference type="PANTHER" id="PTHR31310:SF7">
    <property type="entry name" value="PA-PHOSPHATASE RELATED-FAMILY PROTEIN DDB_G0268928"/>
    <property type="match status" value="1"/>
</dbReference>
<feature type="transmembrane region" description="Helical" evidence="6">
    <location>
        <begin position="412"/>
        <end position="429"/>
    </location>
</feature>
<feature type="domain" description="Inositolphosphotransferase Aur1/Ipt1" evidence="7">
    <location>
        <begin position="262"/>
        <end position="355"/>
    </location>
</feature>
<protein>
    <recommendedName>
        <fullName evidence="7">Inositolphosphotransferase Aur1/Ipt1 domain-containing protein</fullName>
    </recommendedName>
</protein>
<dbReference type="OrthoDB" id="2566866at2759"/>
<dbReference type="AlphaFoldDB" id="A0A0U1M9B0"/>
<dbReference type="GO" id="GO:0016020">
    <property type="term" value="C:membrane"/>
    <property type="evidence" value="ECO:0007669"/>
    <property type="project" value="UniProtKB-SubCell"/>
</dbReference>
<organism evidence="8 9">
    <name type="scientific">Talaromyces islandicus</name>
    <name type="common">Penicillium islandicum</name>
    <dbReference type="NCBI Taxonomy" id="28573"/>
    <lineage>
        <taxon>Eukaryota</taxon>
        <taxon>Fungi</taxon>
        <taxon>Dikarya</taxon>
        <taxon>Ascomycota</taxon>
        <taxon>Pezizomycotina</taxon>
        <taxon>Eurotiomycetes</taxon>
        <taxon>Eurotiomycetidae</taxon>
        <taxon>Eurotiales</taxon>
        <taxon>Trichocomaceae</taxon>
        <taxon>Talaromyces</taxon>
        <taxon>Talaromyces sect. Islandici</taxon>
    </lineage>
</organism>
<evidence type="ECO:0000256" key="4">
    <source>
        <dbReference type="ARBA" id="ARBA00023136"/>
    </source>
</evidence>
<feature type="region of interest" description="Disordered" evidence="5">
    <location>
        <begin position="33"/>
        <end position="59"/>
    </location>
</feature>
<dbReference type="InterPro" id="IPR052185">
    <property type="entry name" value="IPC_Synthase-Related"/>
</dbReference>
<feature type="domain" description="Inositolphosphotransferase Aur1/Ipt1" evidence="7">
    <location>
        <begin position="184"/>
        <end position="235"/>
    </location>
</feature>
<keyword evidence="2 6" id="KW-0812">Transmembrane</keyword>
<sequence>MGVGAILEPLTVIVLLFGGTWINREINVSQHLPGFSQSGSETGEPVFSTPGDEEDIDLEGPADDKEALLTSRPLSPSLLIQDEKPRRERTIGSGRYKLQVSTPNTAVFRFRLLSRLLRRFPFLVECWYWALVYWVSNNSISFLCKRSQETDRSASHQTYQLGRAFTAVTLKENTVDVARGHALQVVRVEQALGIFVELDIQRFFLSHPLLMSWTNWIYSFIHIPGTIAFLVWLYYYTTIRDSSDNTKRSPSSHGIDRSRSGPPLYAARRRTLAVCNLLAFIVFTLWPCMPPRLLSDKEVPGEIGDLARSYGFEDTVHGKNGAGSVWTENRFCNQYAAMPSLHFGYSLMIGLTIMTIPLPPKYRQSRTLQATLPRNINFRLSLPSWHRVLCVVIGVAYPLTILAAIIATANHFILDAVAGAVVCILGWRANSILLNLLPVEDHFLWALRIHKPERRVVNIYDAPDEQSDERIVVHGTYIN</sequence>
<feature type="transmembrane region" description="Helical" evidence="6">
    <location>
        <begin position="388"/>
        <end position="406"/>
    </location>
</feature>
<name>A0A0U1M9B0_TALIS</name>
<evidence type="ECO:0000259" key="7">
    <source>
        <dbReference type="Pfam" id="PF14378"/>
    </source>
</evidence>
<evidence type="ECO:0000256" key="3">
    <source>
        <dbReference type="ARBA" id="ARBA00022989"/>
    </source>
</evidence>
<feature type="transmembrane region" description="Helical" evidence="6">
    <location>
        <begin position="216"/>
        <end position="237"/>
    </location>
</feature>
<reference evidence="8 9" key="1">
    <citation type="submission" date="2015-04" db="EMBL/GenBank/DDBJ databases">
        <authorList>
            <person name="Syromyatnikov M.Y."/>
            <person name="Popov V.N."/>
        </authorList>
    </citation>
    <scope>NUCLEOTIDE SEQUENCE [LARGE SCALE GENOMIC DNA]</scope>
    <source>
        <strain evidence="8">WF-38-12</strain>
    </source>
</reference>
<dbReference type="CDD" id="cd03386">
    <property type="entry name" value="PAP2_Aur1_like"/>
    <property type="match status" value="1"/>
</dbReference>
<keyword evidence="3 6" id="KW-1133">Transmembrane helix</keyword>
<gene>
    <name evidence="8" type="ORF">PISL3812_09204</name>
</gene>
<dbReference type="OMA" id="WALRIHK"/>
<feature type="transmembrane region" description="Helical" evidence="6">
    <location>
        <begin position="335"/>
        <end position="356"/>
    </location>
</feature>
<dbReference type="PANTHER" id="PTHR31310">
    <property type="match status" value="1"/>
</dbReference>
<comment type="subcellular location">
    <subcellularLocation>
        <location evidence="1">Membrane</location>
        <topology evidence="1">Multi-pass membrane protein</topology>
    </subcellularLocation>
</comment>